<accession>A0A8J2KJ21</accession>
<evidence type="ECO:0000259" key="1">
    <source>
        <dbReference type="Pfam" id="PF09129"/>
    </source>
</evidence>
<comment type="caution">
    <text evidence="2">The sequence shown here is derived from an EMBL/GenBank/DDBJ whole genome shotgun (WGS) entry which is preliminary data.</text>
</comment>
<name>A0A8J2KJ21_9HEXA</name>
<organism evidence="2 3">
    <name type="scientific">Allacma fusca</name>
    <dbReference type="NCBI Taxonomy" id="39272"/>
    <lineage>
        <taxon>Eukaryota</taxon>
        <taxon>Metazoa</taxon>
        <taxon>Ecdysozoa</taxon>
        <taxon>Arthropoda</taxon>
        <taxon>Hexapoda</taxon>
        <taxon>Collembola</taxon>
        <taxon>Symphypleona</taxon>
        <taxon>Sminthuridae</taxon>
        <taxon>Allacma</taxon>
    </lineage>
</organism>
<dbReference type="Pfam" id="PF09129">
    <property type="entry name" value="Chol_subst-bind"/>
    <property type="match status" value="1"/>
</dbReference>
<feature type="domain" description="Cholesterol oxidase substrate-binding" evidence="1">
    <location>
        <begin position="3"/>
        <end position="118"/>
    </location>
</feature>
<proteinExistence type="predicted"/>
<evidence type="ECO:0000313" key="3">
    <source>
        <dbReference type="Proteomes" id="UP000708208"/>
    </source>
</evidence>
<protein>
    <recommendedName>
        <fullName evidence="1">Cholesterol oxidase substrate-binding domain-containing protein</fullName>
    </recommendedName>
</protein>
<dbReference type="InterPro" id="IPR015213">
    <property type="entry name" value="Cholesterol_OX_subst-bd"/>
</dbReference>
<keyword evidence="3" id="KW-1185">Reference proteome</keyword>
<dbReference type="Proteomes" id="UP000708208">
    <property type="component" value="Unassembled WGS sequence"/>
</dbReference>
<sequence length="139" mass="15596">MKNSLADFVNKTGHVGLLFFHYTENAWLRLRIKSPERPPTSREVQTPCNYQFQESLPPEVLALGNAIFLSYNNFLTPTTSELLSRAPVLGLHTTATIDIWGWSRDVFRIASPNAPKVLGNVSMTHDTITQTVISVRAKL</sequence>
<reference evidence="2" key="1">
    <citation type="submission" date="2021-06" db="EMBL/GenBank/DDBJ databases">
        <authorList>
            <person name="Hodson N. C."/>
            <person name="Mongue J. A."/>
            <person name="Jaron S. K."/>
        </authorList>
    </citation>
    <scope>NUCLEOTIDE SEQUENCE</scope>
</reference>
<dbReference type="EMBL" id="CAJVCH010139711">
    <property type="protein sequence ID" value="CAG7726775.1"/>
    <property type="molecule type" value="Genomic_DNA"/>
</dbReference>
<evidence type="ECO:0000313" key="2">
    <source>
        <dbReference type="EMBL" id="CAG7726775.1"/>
    </source>
</evidence>
<dbReference type="AlphaFoldDB" id="A0A8J2KJ21"/>
<gene>
    <name evidence="2" type="ORF">AFUS01_LOCUS15663</name>
</gene>